<dbReference type="OrthoDB" id="7876922at2"/>
<dbReference type="STRING" id="336292.SAMN05660710_03679"/>
<sequence>MSVNEKAPPQPEKKFGCPACGAKMTFGLARCDSCGEEAPIYNRRAFWPLFYASLAAVVLALVAWLVIG</sequence>
<evidence type="ECO:0000313" key="2">
    <source>
        <dbReference type="EMBL" id="SCY95448.1"/>
    </source>
</evidence>
<feature type="transmembrane region" description="Helical" evidence="1">
    <location>
        <begin position="45"/>
        <end position="67"/>
    </location>
</feature>
<dbReference type="EMBL" id="FMVT01000022">
    <property type="protein sequence ID" value="SCY95448.1"/>
    <property type="molecule type" value="Genomic_DNA"/>
</dbReference>
<accession>A0A1G5K604</accession>
<keyword evidence="3" id="KW-1185">Reference proteome</keyword>
<dbReference type="RefSeq" id="WP_139166033.1">
    <property type="nucleotide sequence ID" value="NZ_FMVT01000022.1"/>
</dbReference>
<reference evidence="2 3" key="1">
    <citation type="submission" date="2016-10" db="EMBL/GenBank/DDBJ databases">
        <authorList>
            <person name="de Groot N.N."/>
        </authorList>
    </citation>
    <scope>NUCLEOTIDE SEQUENCE [LARGE SCALE GENOMIC DNA]</scope>
    <source>
        <strain evidence="2 3">CGMCC 1.8925</strain>
    </source>
</reference>
<gene>
    <name evidence="2" type="ORF">SAMN05660710_03679</name>
</gene>
<dbReference type="Proteomes" id="UP000199502">
    <property type="component" value="Unassembled WGS sequence"/>
</dbReference>
<protein>
    <submittedName>
        <fullName evidence="2">Uncharacterized protein</fullName>
    </submittedName>
</protein>
<proteinExistence type="predicted"/>
<evidence type="ECO:0000256" key="1">
    <source>
        <dbReference type="SAM" id="Phobius"/>
    </source>
</evidence>
<dbReference type="AlphaFoldDB" id="A0A1G5K604"/>
<organism evidence="2 3">
    <name type="scientific">Paracoccus tibetensis</name>
    <dbReference type="NCBI Taxonomy" id="336292"/>
    <lineage>
        <taxon>Bacteria</taxon>
        <taxon>Pseudomonadati</taxon>
        <taxon>Pseudomonadota</taxon>
        <taxon>Alphaproteobacteria</taxon>
        <taxon>Rhodobacterales</taxon>
        <taxon>Paracoccaceae</taxon>
        <taxon>Paracoccus</taxon>
    </lineage>
</organism>
<keyword evidence="1" id="KW-0812">Transmembrane</keyword>
<keyword evidence="1" id="KW-1133">Transmembrane helix</keyword>
<evidence type="ECO:0000313" key="3">
    <source>
        <dbReference type="Proteomes" id="UP000199502"/>
    </source>
</evidence>
<name>A0A1G5K604_9RHOB</name>
<keyword evidence="1" id="KW-0472">Membrane</keyword>